<dbReference type="OrthoDB" id="1089790at2"/>
<dbReference type="InterPro" id="IPR013783">
    <property type="entry name" value="Ig-like_fold"/>
</dbReference>
<feature type="chain" id="PRO_5018531463" evidence="1">
    <location>
        <begin position="25"/>
        <end position="753"/>
    </location>
</feature>
<dbReference type="Gene3D" id="2.60.40.10">
    <property type="entry name" value="Immunoglobulins"/>
    <property type="match status" value="1"/>
</dbReference>
<feature type="signal peptide" evidence="1">
    <location>
        <begin position="1"/>
        <end position="24"/>
    </location>
</feature>
<evidence type="ECO:0000313" key="3">
    <source>
        <dbReference type="Proteomes" id="UP000286598"/>
    </source>
</evidence>
<protein>
    <submittedName>
        <fullName evidence="2">Fibronectin type III domain-containing protein</fullName>
    </submittedName>
</protein>
<organism evidence="2 3">
    <name type="scientific">Leyella stercorea</name>
    <dbReference type="NCBI Taxonomy" id="363265"/>
    <lineage>
        <taxon>Bacteria</taxon>
        <taxon>Pseudomonadati</taxon>
        <taxon>Bacteroidota</taxon>
        <taxon>Bacteroidia</taxon>
        <taxon>Bacteroidales</taxon>
        <taxon>Prevotellaceae</taxon>
        <taxon>Leyella</taxon>
    </lineage>
</organism>
<dbReference type="EMBL" id="QRNO01000008">
    <property type="protein sequence ID" value="RHK52128.1"/>
    <property type="molecule type" value="Genomic_DNA"/>
</dbReference>
<dbReference type="Proteomes" id="UP000286598">
    <property type="component" value="Unassembled WGS sequence"/>
</dbReference>
<reference evidence="2 3" key="1">
    <citation type="submission" date="2018-08" db="EMBL/GenBank/DDBJ databases">
        <title>A genome reference for cultivated species of the human gut microbiota.</title>
        <authorList>
            <person name="Zou Y."/>
            <person name="Xue W."/>
            <person name="Luo G."/>
        </authorList>
    </citation>
    <scope>NUCLEOTIDE SEQUENCE [LARGE SCALE GENOMIC DNA]</scope>
    <source>
        <strain evidence="2 3">AF42-9</strain>
    </source>
</reference>
<name>A0A3R6FLW8_9BACT</name>
<sequence length="753" mass="83705">MIFSTFKAIAFVAALATATPMAYAQSTTELEEDFSRFTAGSESSPSSAINDATGTIPSSYFHQSGWSGYGVHQAGGACALISPDNYGAQLYTPLGAYVGEYEVKVRAKTLASNYRDNAQLTIGLWEDAANQYNQTTYHEPFTTTKSEWREFTFYFNNTTFNSSNLLIAFSTLDKVLIDDVKIGKPTTLTAPTPVGISGFNANGFTAHWNAVNGATHYLFSVFHNVKENENTEKDFLETFSSMKTSGKLPEGWGYKSQSGKEPEFFENSDKGIDGALLFKNGDVITMPDNGGYYTSLEINIVECKMPKNAEEIGDAQIIVELFDGHAWKKFTTIYVDASEYGQDKIFHDFDWTRFVKQDKYKCTSARFRLAGFPDDCALGFCDMAWSTKNTSTTHYDIKDKRVDGTSYTVDGLDPAIDYSFVVKACNAETTSPSSAAFDAIGVTAPVAEPATDVRRDSYTANWQLSPKAESYIVENYDLYTAPADVAGYVVLNEDFSKISGSGVTIDKPFAFQNGKYEKVNMDMVHNNGWQCYWGGYAEGCFVCTGLTDYNISGELVTPQLTLNNDEGRYQVKLKARSMLQNETLIVYSKSTRESKECKINPDDWSTFTLDFTAGQLSDMIAFTSKNHYPFIIDDIKITQNIKAGDHVYTYLNDSETIEEEETSYTFTKLTQPKTDHTYAYRVYGQRVYNDKKVTSEPSNYVTVDFSAGINKTDAAQNATEVARYTVDGVKTSSNTRGIVLVKYSDGSVKKLVK</sequence>
<gene>
    <name evidence="2" type="ORF">DW060_02880</name>
</gene>
<accession>A0A3R6FLW8</accession>
<dbReference type="InterPro" id="IPR003961">
    <property type="entry name" value="FN3_dom"/>
</dbReference>
<dbReference type="CDD" id="cd00063">
    <property type="entry name" value="FN3"/>
    <property type="match status" value="1"/>
</dbReference>
<dbReference type="SUPFAM" id="SSF49265">
    <property type="entry name" value="Fibronectin type III"/>
    <property type="match status" value="1"/>
</dbReference>
<dbReference type="InterPro" id="IPR036116">
    <property type="entry name" value="FN3_sf"/>
</dbReference>
<proteinExistence type="predicted"/>
<evidence type="ECO:0000313" key="2">
    <source>
        <dbReference type="EMBL" id="RHK52128.1"/>
    </source>
</evidence>
<dbReference type="AlphaFoldDB" id="A0A3R6FLW8"/>
<evidence type="ECO:0000256" key="1">
    <source>
        <dbReference type="SAM" id="SignalP"/>
    </source>
</evidence>
<comment type="caution">
    <text evidence="2">The sequence shown here is derived from an EMBL/GenBank/DDBJ whole genome shotgun (WGS) entry which is preliminary data.</text>
</comment>
<dbReference type="Gene3D" id="2.60.120.260">
    <property type="entry name" value="Galactose-binding domain-like"/>
    <property type="match status" value="1"/>
</dbReference>
<keyword evidence="3" id="KW-1185">Reference proteome</keyword>
<keyword evidence="1" id="KW-0732">Signal</keyword>